<evidence type="ECO:0000313" key="1">
    <source>
        <dbReference type="EMBL" id="ANM45905.1"/>
    </source>
</evidence>
<keyword evidence="2" id="KW-1185">Reference proteome</keyword>
<evidence type="ECO:0000313" key="2">
    <source>
        <dbReference type="Proteomes" id="UP000202254"/>
    </source>
</evidence>
<organism evidence="1 2">
    <name type="scientific">Escherichia phage vB_EcoS_NBD2</name>
    <dbReference type="NCBI Taxonomy" id="1852563"/>
    <lineage>
        <taxon>Viruses</taxon>
        <taxon>Duplodnaviria</taxon>
        <taxon>Heunggongvirae</taxon>
        <taxon>Uroviricota</taxon>
        <taxon>Caudoviricetes</taxon>
        <taxon>Drexlerviridae</taxon>
        <taxon>Vilniusvirus</taxon>
        <taxon>Vilniusvirus NBD2</taxon>
    </lineage>
</organism>
<reference evidence="1 2" key="1">
    <citation type="submission" date="2016-04" db="EMBL/GenBank/DDBJ databases">
        <title>Complete Genome of E. coli phage vB_EcoS_NBD2.</title>
        <authorList>
            <person name="Truncaite L."/>
            <person name="Kaliniene L."/>
            <person name="Zajanckauskaite A."/>
            <person name="Meskys R."/>
        </authorList>
    </citation>
    <scope>NUCLEOTIDE SEQUENCE [LARGE SCALE GENOMIC DNA]</scope>
</reference>
<proteinExistence type="predicted"/>
<dbReference type="RefSeq" id="YP_009284687.1">
    <property type="nucleotide sequence ID" value="NC_031050.1"/>
</dbReference>
<gene>
    <name evidence="1" type="ORF">NBD2_63</name>
</gene>
<protein>
    <submittedName>
        <fullName evidence="1">Uncharacterized protein</fullName>
    </submittedName>
</protein>
<name>A0A192Y9N2_9CAUD</name>
<dbReference type="OrthoDB" id="41561at10239"/>
<dbReference type="EMBL" id="KX130668">
    <property type="protein sequence ID" value="ANM45905.1"/>
    <property type="molecule type" value="Genomic_DNA"/>
</dbReference>
<sequence length="76" mass="8582">MRDRNVRLNEIGLKCLFVGLVCAQLEMAGFTGDAFKLANSLDMSFEEIAPKDIIEWGALIAKDLEEFKAENPEEFE</sequence>
<dbReference type="KEGG" id="vg:29079493"/>
<dbReference type="Proteomes" id="UP000202254">
    <property type="component" value="Segment"/>
</dbReference>
<dbReference type="GeneID" id="29079493"/>
<accession>A0A192Y9N2</accession>